<evidence type="ECO:0000313" key="1">
    <source>
        <dbReference type="EMBL" id="SUZ81252.1"/>
    </source>
</evidence>
<proteinExistence type="predicted"/>
<accession>A0A381QPI3</accession>
<name>A0A381QPI3_9ZZZZ</name>
<organism evidence="1">
    <name type="scientific">marine metagenome</name>
    <dbReference type="NCBI Taxonomy" id="408172"/>
    <lineage>
        <taxon>unclassified sequences</taxon>
        <taxon>metagenomes</taxon>
        <taxon>ecological metagenomes</taxon>
    </lineage>
</organism>
<feature type="non-terminal residue" evidence="1">
    <location>
        <position position="1"/>
    </location>
</feature>
<dbReference type="AlphaFoldDB" id="A0A381QPI3"/>
<protein>
    <submittedName>
        <fullName evidence="1">Uncharacterized protein</fullName>
    </submittedName>
</protein>
<gene>
    <name evidence="1" type="ORF">METZ01_LOCUS34106</name>
</gene>
<sequence>VVSNLTDLWFIYFISETPLDVSAPHNLQQQDVQLPAGQVGNLPLCECLHGSVIIIPV</sequence>
<dbReference type="EMBL" id="UINC01001460">
    <property type="protein sequence ID" value="SUZ81252.1"/>
    <property type="molecule type" value="Genomic_DNA"/>
</dbReference>
<reference evidence="1" key="1">
    <citation type="submission" date="2018-05" db="EMBL/GenBank/DDBJ databases">
        <authorList>
            <person name="Lanie J.A."/>
            <person name="Ng W.-L."/>
            <person name="Kazmierczak K.M."/>
            <person name="Andrzejewski T.M."/>
            <person name="Davidsen T.M."/>
            <person name="Wayne K.J."/>
            <person name="Tettelin H."/>
            <person name="Glass J.I."/>
            <person name="Rusch D."/>
            <person name="Podicherti R."/>
            <person name="Tsui H.-C.T."/>
            <person name="Winkler M.E."/>
        </authorList>
    </citation>
    <scope>NUCLEOTIDE SEQUENCE</scope>
</reference>